<dbReference type="FunFam" id="1.20.1690.10:FF:000003">
    <property type="entry name" value="V-type proton ATPase subunit"/>
    <property type="match status" value="1"/>
</dbReference>
<dbReference type="InterPro" id="IPR036079">
    <property type="entry name" value="ATPase_csu/dsu_sf"/>
</dbReference>
<evidence type="ECO:0000256" key="5">
    <source>
        <dbReference type="ARBA" id="ARBA00022781"/>
    </source>
</evidence>
<comment type="similarity">
    <text evidence="1">Belongs to the V-ATPase V0D/AC39 subunit family.</text>
</comment>
<evidence type="ECO:0000256" key="4">
    <source>
        <dbReference type="ARBA" id="ARBA00022448"/>
    </source>
</evidence>
<evidence type="ECO:0000256" key="2">
    <source>
        <dbReference type="ARBA" id="ARBA00013354"/>
    </source>
</evidence>
<dbReference type="GO" id="GO:0005773">
    <property type="term" value="C:vacuole"/>
    <property type="evidence" value="ECO:0007669"/>
    <property type="project" value="UniProtKB-ARBA"/>
</dbReference>
<keyword evidence="4" id="KW-0813">Transport</keyword>
<dbReference type="OrthoDB" id="10250083at2759"/>
<dbReference type="AlphaFoldDB" id="A0A8H7PCV9"/>
<protein>
    <recommendedName>
        <fullName evidence="3">V-type proton ATPase subunit D</fullName>
    </recommendedName>
    <alternativeName>
        <fullName evidence="2">V-type proton ATPase subunit d</fullName>
    </alternativeName>
    <alternativeName>
        <fullName evidence="7 8">Vacuolar proton pump subunit D</fullName>
    </alternativeName>
</protein>
<keyword evidence="6" id="KW-0406">Ion transport</keyword>
<comment type="function">
    <text evidence="9">Subunit of the V0 complex of vacuolar(H+)-ATPase (V-ATPase), a multisubunit enzyme composed of a peripheral complex (V1) that hydrolyzes ATP and a membrane integral complex (V0) that translocates protons. V-ATPase is responsible for acidifying and maintaining the pH of intracellular compartments. This subunit is a non-integral membrane component of the membrane pore domain and is required for proper assembly of the V0 sector. Might be involved in the regulated assembly of V1 subunits onto the membrane sector or alternatively may prevent the passage of protons through V0 pores.</text>
</comment>
<evidence type="ECO:0000313" key="13">
    <source>
        <dbReference type="Proteomes" id="UP000654370"/>
    </source>
</evidence>
<organism evidence="12 13">
    <name type="scientific">Mortierella isabellina</name>
    <name type="common">Filamentous fungus</name>
    <name type="synonym">Umbelopsis isabellina</name>
    <dbReference type="NCBI Taxonomy" id="91625"/>
    <lineage>
        <taxon>Eukaryota</taxon>
        <taxon>Fungi</taxon>
        <taxon>Fungi incertae sedis</taxon>
        <taxon>Mucoromycota</taxon>
        <taxon>Mucoromycotina</taxon>
        <taxon>Umbelopsidomycetes</taxon>
        <taxon>Umbelopsidales</taxon>
        <taxon>Umbelopsidaceae</taxon>
        <taxon>Umbelopsis</taxon>
    </lineage>
</organism>
<feature type="region of interest" description="Disordered" evidence="11">
    <location>
        <begin position="51"/>
        <end position="70"/>
    </location>
</feature>
<dbReference type="FunFam" id="1.10.132.50:FF:000002">
    <property type="entry name" value="V-type proton ATPase subunit"/>
    <property type="match status" value="1"/>
</dbReference>
<name>A0A8H7PCV9_MORIS</name>
<dbReference type="InterPro" id="IPR002843">
    <property type="entry name" value="ATPase_V0-cplx_csu/dsu"/>
</dbReference>
<reference evidence="12" key="1">
    <citation type="submission" date="2020-12" db="EMBL/GenBank/DDBJ databases">
        <title>Metabolic potential, ecology and presence of endohyphal bacteria is reflected in genomic diversity of Mucoromycotina.</title>
        <authorList>
            <person name="Muszewska A."/>
            <person name="Okrasinska A."/>
            <person name="Steczkiewicz K."/>
            <person name="Drgas O."/>
            <person name="Orlowska M."/>
            <person name="Perlinska-Lenart U."/>
            <person name="Aleksandrzak-Piekarczyk T."/>
            <person name="Szatraj K."/>
            <person name="Zielenkiewicz U."/>
            <person name="Pilsyk S."/>
            <person name="Malc E."/>
            <person name="Mieczkowski P."/>
            <person name="Kruszewska J.S."/>
            <person name="Biernat P."/>
            <person name="Pawlowska J."/>
        </authorList>
    </citation>
    <scope>NUCLEOTIDE SEQUENCE</scope>
    <source>
        <strain evidence="12">WA0000067209</strain>
    </source>
</reference>
<evidence type="ECO:0000313" key="12">
    <source>
        <dbReference type="EMBL" id="KAG2171334.1"/>
    </source>
</evidence>
<gene>
    <name evidence="12" type="ORF">INT43_002956</name>
</gene>
<evidence type="ECO:0000256" key="10">
    <source>
        <dbReference type="ARBA" id="ARBA00059209"/>
    </source>
</evidence>
<dbReference type="InterPro" id="IPR016727">
    <property type="entry name" value="ATPase_V0-cplx_dsu"/>
</dbReference>
<dbReference type="EMBL" id="JAEPQZ010000022">
    <property type="protein sequence ID" value="KAG2171334.1"/>
    <property type="molecule type" value="Genomic_DNA"/>
</dbReference>
<evidence type="ECO:0000256" key="6">
    <source>
        <dbReference type="ARBA" id="ARBA00023065"/>
    </source>
</evidence>
<sequence length="411" mass="47001">MIAALLEAFVLNKHLLRNVSLEFAGDQFREMSGGQNVFMIHFLLQISPRATSTPAQRSQKSSRNNMAGATTWNTDNGYADGILRGYKSGILNSAHYLNLTQCETLEDVRLQLSATDYGTFLQNEPSPIATSTISEKLTQRLVEEFDYIKCQAVQPLAKFLDYITYSYMIDNVVLLITGTLHERDTHELLDRCHPLGVFDSMPALCVATTVSELYNTVLIETPLAPYFKDCLSAQDLDELNIEIIRNTLYKAYLEDFYDFCQKLGGPTAEVMGDILEFEADRRTINITINSFGTELPKEDRKKLYPNIGRLYPQGTSALATADEVEQVKQVCEAIPEYREFFDQTISESTMEDRFFGFEVFLNRLAFQQQFHYGTFYAYVKLKEQEIRNIVWIAECISQNQKDRISSYIPIF</sequence>
<dbReference type="Pfam" id="PF01992">
    <property type="entry name" value="vATP-synt_AC39"/>
    <property type="match status" value="1"/>
</dbReference>
<evidence type="ECO:0000256" key="3">
    <source>
        <dbReference type="ARBA" id="ARBA00013417"/>
    </source>
</evidence>
<comment type="function">
    <text evidence="10">Subunit of the integral membrane V0 complex of vacuolar ATPase. Vacuolar ATPase is responsible for acidifying a variety of intracellular compartments in eukaryotic cells, thus providing most of the energy required for transport processes in the vacuolar system.</text>
</comment>
<dbReference type="Gene3D" id="1.20.1690.10">
    <property type="entry name" value="V-type ATP synthase subunit C domain"/>
    <property type="match status" value="2"/>
</dbReference>
<proteinExistence type="inferred from homology"/>
<comment type="caution">
    <text evidence="12">The sequence shown here is derived from an EMBL/GenBank/DDBJ whole genome shotgun (WGS) entry which is preliminary data.</text>
</comment>
<dbReference type="InterPro" id="IPR035067">
    <property type="entry name" value="V-type_ATPase_csu/dsu"/>
</dbReference>
<accession>A0A8H7PCV9</accession>
<evidence type="ECO:0000256" key="8">
    <source>
        <dbReference type="ARBA" id="ARBA00030340"/>
    </source>
</evidence>
<evidence type="ECO:0000256" key="1">
    <source>
        <dbReference type="ARBA" id="ARBA00006709"/>
    </source>
</evidence>
<dbReference type="SUPFAM" id="SSF103486">
    <property type="entry name" value="V-type ATP synthase subunit C"/>
    <property type="match status" value="1"/>
</dbReference>
<keyword evidence="5" id="KW-0375">Hydrogen ion transport</keyword>
<dbReference type="Gene3D" id="1.10.132.50">
    <property type="entry name" value="ATP synthase (C/AC39) subunit, domain 3"/>
    <property type="match status" value="1"/>
</dbReference>
<keyword evidence="13" id="KW-1185">Reference proteome</keyword>
<dbReference type="InterPro" id="IPR044911">
    <property type="entry name" value="V-type_ATPase_csu/dsu_dom_3"/>
</dbReference>
<dbReference type="FunFam" id="1.20.1690.10:FF:000001">
    <property type="entry name" value="V-type proton ATPase subunit"/>
    <property type="match status" value="1"/>
</dbReference>
<dbReference type="GO" id="GO:0046961">
    <property type="term" value="F:proton-transporting ATPase activity, rotational mechanism"/>
    <property type="evidence" value="ECO:0007669"/>
    <property type="project" value="InterPro"/>
</dbReference>
<evidence type="ECO:0000256" key="9">
    <source>
        <dbReference type="ARBA" id="ARBA00059115"/>
    </source>
</evidence>
<dbReference type="PANTHER" id="PTHR11028">
    <property type="entry name" value="VACUOLAR ATP SYNTHASE SUBUNIT AC39"/>
    <property type="match status" value="1"/>
</dbReference>
<dbReference type="Proteomes" id="UP000654370">
    <property type="component" value="Unassembled WGS sequence"/>
</dbReference>
<evidence type="ECO:0000256" key="7">
    <source>
        <dbReference type="ARBA" id="ARBA00030317"/>
    </source>
</evidence>
<evidence type="ECO:0000256" key="11">
    <source>
        <dbReference type="SAM" id="MobiDB-lite"/>
    </source>
</evidence>
<dbReference type="GO" id="GO:0033179">
    <property type="term" value="C:proton-transporting V-type ATPase, V0 domain"/>
    <property type="evidence" value="ECO:0007669"/>
    <property type="project" value="InterPro"/>
</dbReference>